<feature type="transmembrane region" description="Helical" evidence="1">
    <location>
        <begin position="63"/>
        <end position="85"/>
    </location>
</feature>
<keyword evidence="1" id="KW-0472">Membrane</keyword>
<comment type="caution">
    <text evidence="2">The sequence shown here is derived from an EMBL/GenBank/DDBJ whole genome shotgun (WGS) entry which is preliminary data.</text>
</comment>
<protein>
    <recommendedName>
        <fullName evidence="4">Integral membrane protein</fullName>
    </recommendedName>
</protein>
<dbReference type="RefSeq" id="WP_290197715.1">
    <property type="nucleotide sequence ID" value="NZ_CP047654.1"/>
</dbReference>
<proteinExistence type="predicted"/>
<dbReference type="Proteomes" id="UP001180840">
    <property type="component" value="Unassembled WGS sequence"/>
</dbReference>
<evidence type="ECO:0008006" key="4">
    <source>
        <dbReference type="Google" id="ProtNLM"/>
    </source>
</evidence>
<keyword evidence="3" id="KW-1185">Reference proteome</keyword>
<evidence type="ECO:0000313" key="3">
    <source>
        <dbReference type="Proteomes" id="UP001180840"/>
    </source>
</evidence>
<name>A0ABU1ZUV4_9CORY</name>
<accession>A0ABU1ZUV4</accession>
<sequence length="150" mass="15594">MTVSSSSSAHHPVVPIPAVLKFGAGVTIVQAVVAFVIGVLFILEDFRTMGEEDSLLSDTGATDWVGTGTAIFIFIVFGAALAGAVSMLRGHTWGRGPIVLLQILLLFVAFYMFSGGQPAAGAAVALSALLILVGVLHPKTNEWYSSVYGG</sequence>
<feature type="transmembrane region" description="Helical" evidence="1">
    <location>
        <begin position="97"/>
        <end position="113"/>
    </location>
</feature>
<feature type="transmembrane region" description="Helical" evidence="1">
    <location>
        <begin position="119"/>
        <end position="136"/>
    </location>
</feature>
<keyword evidence="1" id="KW-0812">Transmembrane</keyword>
<dbReference type="EMBL" id="JAVDXZ010000001">
    <property type="protein sequence ID" value="MDR7328714.1"/>
    <property type="molecule type" value="Genomic_DNA"/>
</dbReference>
<evidence type="ECO:0000313" key="2">
    <source>
        <dbReference type="EMBL" id="MDR7328714.1"/>
    </source>
</evidence>
<gene>
    <name evidence="2" type="ORF">J2S39_000390</name>
</gene>
<keyword evidence="1" id="KW-1133">Transmembrane helix</keyword>
<organism evidence="2 3">
    <name type="scientific">Corynebacterium guangdongense</name>
    <dbReference type="NCBI Taxonomy" id="1783348"/>
    <lineage>
        <taxon>Bacteria</taxon>
        <taxon>Bacillati</taxon>
        <taxon>Actinomycetota</taxon>
        <taxon>Actinomycetes</taxon>
        <taxon>Mycobacteriales</taxon>
        <taxon>Corynebacteriaceae</taxon>
        <taxon>Corynebacterium</taxon>
    </lineage>
</organism>
<evidence type="ECO:0000256" key="1">
    <source>
        <dbReference type="SAM" id="Phobius"/>
    </source>
</evidence>
<feature type="transmembrane region" description="Helical" evidence="1">
    <location>
        <begin position="20"/>
        <end position="43"/>
    </location>
</feature>
<reference evidence="2" key="1">
    <citation type="submission" date="2023-07" db="EMBL/GenBank/DDBJ databases">
        <title>Sequencing the genomes of 1000 actinobacteria strains.</title>
        <authorList>
            <person name="Klenk H.-P."/>
        </authorList>
    </citation>
    <scope>NUCLEOTIDE SEQUENCE</scope>
    <source>
        <strain evidence="2">DSM 107476</strain>
    </source>
</reference>